<feature type="compositionally biased region" description="Basic residues" evidence="1">
    <location>
        <begin position="206"/>
        <end position="226"/>
    </location>
</feature>
<evidence type="ECO:0000313" key="3">
    <source>
        <dbReference type="Proteomes" id="UP000827609"/>
    </source>
</evidence>
<proteinExistence type="predicted"/>
<feature type="region of interest" description="Disordered" evidence="1">
    <location>
        <begin position="193"/>
        <end position="226"/>
    </location>
</feature>
<name>A0AAE8BLT6_9CAUD</name>
<dbReference type="EMBL" id="MZ475896">
    <property type="protein sequence ID" value="QYW04706.1"/>
    <property type="molecule type" value="Genomic_DNA"/>
</dbReference>
<keyword evidence="3" id="KW-1185">Reference proteome</keyword>
<evidence type="ECO:0000313" key="2">
    <source>
        <dbReference type="EMBL" id="QYW04706.1"/>
    </source>
</evidence>
<reference evidence="2" key="1">
    <citation type="submission" date="2021-06" db="EMBL/GenBank/DDBJ databases">
        <title>Complete genome sequence of Erwinia phage pEa_SNUABM_7.</title>
        <authorList>
            <person name="Kim S.G."/>
            <person name="Park S.C."/>
        </authorList>
    </citation>
    <scope>NUCLEOTIDE SEQUENCE</scope>
</reference>
<gene>
    <name evidence="2" type="ORF">pEaSNUABM7_00038</name>
</gene>
<organism evidence="2 3">
    <name type="scientific">Erwinia phage pEa_SNUABM_7</name>
    <dbReference type="NCBI Taxonomy" id="2866695"/>
    <lineage>
        <taxon>Viruses</taxon>
        <taxon>Duplodnaviria</taxon>
        <taxon>Heunggongvirae</taxon>
        <taxon>Uroviricota</taxon>
        <taxon>Caudoviricetes</taxon>
        <taxon>Snuvirus</taxon>
        <taxon>Snuvirus SNUABM7</taxon>
    </lineage>
</organism>
<dbReference type="Proteomes" id="UP000827609">
    <property type="component" value="Segment"/>
</dbReference>
<protein>
    <submittedName>
        <fullName evidence="2">Uncharacterized protein</fullName>
    </submittedName>
</protein>
<sequence length="226" mass="25761">MMDKNLTIEFFAPRIEGKTVHVGPKPIDAPSWEEQMATVSGEPNAQMRQRAFDRLDKEFKFTIQDIADSLDCRDNPSSPTGRIQDPYRPRLHNINLRPEQAAVLREVMSPPRHMGGLPVELMQGTESSLNARALFEHTKEHFRKEGPIVTIDSIPVEFTQKGDDSIVIAEDKIGQQAWGRTLRIDYESRSDWSMNRTNRAATPAKSRSKLRAKGRAQKQARKRQRG</sequence>
<evidence type="ECO:0000256" key="1">
    <source>
        <dbReference type="SAM" id="MobiDB-lite"/>
    </source>
</evidence>
<accession>A0AAE8BLT6</accession>